<dbReference type="RefSeq" id="WP_146360106.1">
    <property type="nucleotide sequence ID" value="NZ_VOAL01000001.1"/>
</dbReference>
<evidence type="ECO:0000313" key="1">
    <source>
        <dbReference type="EMBL" id="KAD4059823.1"/>
    </source>
</evidence>
<accession>A0A5N6MSP7</accession>
<keyword evidence="2" id="KW-1185">Reference proteome</keyword>
<comment type="caution">
    <text evidence="1">The sequence shown here is derived from an EMBL/GenBank/DDBJ whole genome shotgun (WGS) entry which is preliminary data.</text>
</comment>
<gene>
    <name evidence="1" type="ORF">GD627_01670</name>
</gene>
<proteinExistence type="predicted"/>
<sequence>MAEHEEVVVGDSQELGTVLGCSDDVLDDLKNSGVLASHGEAWNVGPAREYLRDAAWADEVWF</sequence>
<dbReference type="EMBL" id="VTFX01000001">
    <property type="protein sequence ID" value="KAD4059823.1"/>
    <property type="molecule type" value="Genomic_DNA"/>
</dbReference>
<protein>
    <submittedName>
        <fullName evidence="1">Uncharacterized protein</fullName>
    </submittedName>
</protein>
<dbReference type="AlphaFoldDB" id="A0A5N6MSP7"/>
<name>A0A5N6MSP7_9MICC</name>
<dbReference type="OrthoDB" id="4950415at2"/>
<evidence type="ECO:0000313" key="2">
    <source>
        <dbReference type="Proteomes" id="UP000326852"/>
    </source>
</evidence>
<dbReference type="Proteomes" id="UP000326852">
    <property type="component" value="Unassembled WGS sequence"/>
</dbReference>
<reference evidence="1 2" key="1">
    <citation type="submission" date="2019-08" db="EMBL/GenBank/DDBJ databases">
        <title>Arthrobacter sp. nov., isolated from plateau pika and Tibetan wild ass.</title>
        <authorList>
            <person name="Ge Y."/>
        </authorList>
    </citation>
    <scope>NUCLEOTIDE SEQUENCE [LARGE SCALE GENOMIC DNA]</scope>
    <source>
        <strain evidence="1 2">785</strain>
    </source>
</reference>
<organism evidence="1 2">
    <name type="scientific">Arthrobacter yangruifuii</name>
    <dbReference type="NCBI Taxonomy" id="2606616"/>
    <lineage>
        <taxon>Bacteria</taxon>
        <taxon>Bacillati</taxon>
        <taxon>Actinomycetota</taxon>
        <taxon>Actinomycetes</taxon>
        <taxon>Micrococcales</taxon>
        <taxon>Micrococcaceae</taxon>
        <taxon>Arthrobacter</taxon>
    </lineage>
</organism>